<evidence type="ECO:0000259" key="2">
    <source>
        <dbReference type="Pfam" id="PF13579"/>
    </source>
</evidence>
<dbReference type="PANTHER" id="PTHR12526:SF633">
    <property type="entry name" value="COLANIC ACID BIOSYNTHESIS GLYCOSYL TRANSFERASE WCAI-RELATED"/>
    <property type="match status" value="1"/>
</dbReference>
<feature type="domain" description="Glycosyltransferase subfamily 4-like N-terminal" evidence="2">
    <location>
        <begin position="17"/>
        <end position="205"/>
    </location>
</feature>
<keyword evidence="3" id="KW-0808">Transferase</keyword>
<dbReference type="Pfam" id="PF13579">
    <property type="entry name" value="Glyco_trans_4_4"/>
    <property type="match status" value="1"/>
</dbReference>
<dbReference type="EMBL" id="WRXO01000001">
    <property type="protein sequence ID" value="MVT39775.1"/>
    <property type="molecule type" value="Genomic_DNA"/>
</dbReference>
<evidence type="ECO:0000259" key="1">
    <source>
        <dbReference type="Pfam" id="PF00534"/>
    </source>
</evidence>
<dbReference type="OrthoDB" id="9811902at2"/>
<evidence type="ECO:0000313" key="3">
    <source>
        <dbReference type="EMBL" id="MVT39775.1"/>
    </source>
</evidence>
<comment type="caution">
    <text evidence="3">The sequence shown here is derived from an EMBL/GenBank/DDBJ whole genome shotgun (WGS) entry which is preliminary data.</text>
</comment>
<dbReference type="InterPro" id="IPR028098">
    <property type="entry name" value="Glyco_trans_4-like_N"/>
</dbReference>
<gene>
    <name evidence="3" type="ORF">GO495_04205</name>
</gene>
<proteinExistence type="predicted"/>
<dbReference type="CDD" id="cd03794">
    <property type="entry name" value="GT4_WbuB-like"/>
    <property type="match status" value="1"/>
</dbReference>
<dbReference type="RefSeq" id="WP_157298422.1">
    <property type="nucleotide sequence ID" value="NZ_BAAAZB010000005.1"/>
</dbReference>
<protein>
    <submittedName>
        <fullName evidence="3">WcaI family glycosyltransferase</fullName>
    </submittedName>
</protein>
<accession>A0A6N8J3J2</accession>
<sequence>MPRRLLLIGVNYAPEPTGIGKYSGEMIRWLADNGYECTVITAYPYYPQWKVQEPYVKNRHWYKKEAEGNITVYRCPQYIPADPSGRKRIMMDFTFLLSAFFKLLQLLFVKKFDVVMTVVPPFHLGLLGVLYKKVRGAKLFYHIQDLQIEAARDLGLIHAASFIRLLFRIERYIMKQADVISSISEGMIRKIQQKTGREIVLFPNWVDVSLFYPLDNRDSLKTEYGFKLTDKVVLYSGAIGEKQGLEAILHTAAGLKDIQFLICGSGPYKEKLITMAREQDLQNVIFFPLQPFERFNHFLNMADVHLVIQKANAGDLVMPSKLTTIMAVGGLALITANSDTSLYEVVSERNIGILVAAEDQLALNEGIRSAVHKEPGHITGNAREYALNYLAIDKIMVRFEASLR</sequence>
<dbReference type="GO" id="GO:0016757">
    <property type="term" value="F:glycosyltransferase activity"/>
    <property type="evidence" value="ECO:0007669"/>
    <property type="project" value="InterPro"/>
</dbReference>
<dbReference type="Proteomes" id="UP000468388">
    <property type="component" value="Unassembled WGS sequence"/>
</dbReference>
<dbReference type="AlphaFoldDB" id="A0A6N8J3J2"/>
<organism evidence="3 4">
    <name type="scientific">Chitinophaga oryziterrae</name>
    <dbReference type="NCBI Taxonomy" id="1031224"/>
    <lineage>
        <taxon>Bacteria</taxon>
        <taxon>Pseudomonadati</taxon>
        <taxon>Bacteroidota</taxon>
        <taxon>Chitinophagia</taxon>
        <taxon>Chitinophagales</taxon>
        <taxon>Chitinophagaceae</taxon>
        <taxon>Chitinophaga</taxon>
    </lineage>
</organism>
<feature type="domain" description="Glycosyl transferase family 1" evidence="1">
    <location>
        <begin position="217"/>
        <end position="374"/>
    </location>
</feature>
<dbReference type="Gene3D" id="3.40.50.2000">
    <property type="entry name" value="Glycogen Phosphorylase B"/>
    <property type="match status" value="2"/>
</dbReference>
<keyword evidence="4" id="KW-1185">Reference proteome</keyword>
<dbReference type="Pfam" id="PF00534">
    <property type="entry name" value="Glycos_transf_1"/>
    <property type="match status" value="1"/>
</dbReference>
<dbReference type="InterPro" id="IPR001296">
    <property type="entry name" value="Glyco_trans_1"/>
</dbReference>
<dbReference type="SUPFAM" id="SSF53756">
    <property type="entry name" value="UDP-Glycosyltransferase/glycogen phosphorylase"/>
    <property type="match status" value="1"/>
</dbReference>
<name>A0A6N8J3J2_9BACT</name>
<dbReference type="PANTHER" id="PTHR12526">
    <property type="entry name" value="GLYCOSYLTRANSFERASE"/>
    <property type="match status" value="1"/>
</dbReference>
<reference evidence="3 4" key="1">
    <citation type="submission" date="2019-12" db="EMBL/GenBank/DDBJ databases">
        <title>The draft genomic sequence of strain Chitinophaga oryziterrae JCM 16595.</title>
        <authorList>
            <person name="Zhang X."/>
        </authorList>
    </citation>
    <scope>NUCLEOTIDE SEQUENCE [LARGE SCALE GENOMIC DNA]</scope>
    <source>
        <strain evidence="3 4">JCM 16595</strain>
    </source>
</reference>
<dbReference type="NCBIfam" id="NF007640">
    <property type="entry name" value="PRK10307.1"/>
    <property type="match status" value="1"/>
</dbReference>
<evidence type="ECO:0000313" key="4">
    <source>
        <dbReference type="Proteomes" id="UP000468388"/>
    </source>
</evidence>